<dbReference type="SMART" id="SM00233">
    <property type="entry name" value="PH"/>
    <property type="match status" value="1"/>
</dbReference>
<feature type="compositionally biased region" description="Basic and acidic residues" evidence="2">
    <location>
        <begin position="316"/>
        <end position="325"/>
    </location>
</feature>
<protein>
    <recommendedName>
        <fullName evidence="3">PH domain-containing protein</fullName>
    </recommendedName>
</protein>
<feature type="region of interest" description="Disordered" evidence="2">
    <location>
        <begin position="683"/>
        <end position="876"/>
    </location>
</feature>
<dbReference type="InterPro" id="IPR011993">
    <property type="entry name" value="PH-like_dom_sf"/>
</dbReference>
<feature type="compositionally biased region" description="Polar residues" evidence="2">
    <location>
        <begin position="222"/>
        <end position="234"/>
    </location>
</feature>
<accession>A0A9D3LZF2</accession>
<dbReference type="Pfam" id="PF25541">
    <property type="entry name" value="TBCA_PH"/>
    <property type="match status" value="1"/>
</dbReference>
<comment type="caution">
    <text evidence="4">The sequence shown here is derived from an EMBL/GenBank/DDBJ whole genome shotgun (WGS) entry which is preliminary data.</text>
</comment>
<dbReference type="SUPFAM" id="SSF50729">
    <property type="entry name" value="PH domain-like"/>
    <property type="match status" value="1"/>
</dbReference>
<dbReference type="InterPro" id="IPR001849">
    <property type="entry name" value="PH_domain"/>
</dbReference>
<feature type="domain" description="PH" evidence="3">
    <location>
        <begin position="73"/>
        <end position="192"/>
    </location>
</feature>
<feature type="compositionally biased region" description="Basic and acidic residues" evidence="2">
    <location>
        <begin position="200"/>
        <end position="221"/>
    </location>
</feature>
<dbReference type="Pfam" id="PF00169">
    <property type="entry name" value="PH"/>
    <property type="match status" value="1"/>
</dbReference>
<feature type="compositionally biased region" description="Basic residues" evidence="2">
    <location>
        <begin position="384"/>
        <end position="393"/>
    </location>
</feature>
<dbReference type="Proteomes" id="UP001044222">
    <property type="component" value="Chromosome 11"/>
</dbReference>
<dbReference type="FunFam" id="2.30.29.30:FF:000083">
    <property type="entry name" value="Pleckstrin homology domain-containing family A member 5"/>
    <property type="match status" value="1"/>
</dbReference>
<gene>
    <name evidence="4" type="ORF">ANANG_G00202070</name>
</gene>
<evidence type="ECO:0000259" key="3">
    <source>
        <dbReference type="PROSITE" id="PS50003"/>
    </source>
</evidence>
<feature type="region of interest" description="Disordered" evidence="2">
    <location>
        <begin position="194"/>
        <end position="412"/>
    </location>
</feature>
<dbReference type="InterPro" id="IPR057971">
    <property type="entry name" value="PKHA4-7_TBCA"/>
</dbReference>
<evidence type="ECO:0000313" key="5">
    <source>
        <dbReference type="Proteomes" id="UP001044222"/>
    </source>
</evidence>
<evidence type="ECO:0000313" key="4">
    <source>
        <dbReference type="EMBL" id="KAG5839166.1"/>
    </source>
</evidence>
<evidence type="ECO:0000256" key="1">
    <source>
        <dbReference type="SAM" id="Coils"/>
    </source>
</evidence>
<dbReference type="Gene3D" id="2.30.29.30">
    <property type="entry name" value="Pleckstrin-homology domain (PH domain)/Phosphotyrosine-binding domain (PTB)"/>
    <property type="match status" value="1"/>
</dbReference>
<feature type="compositionally biased region" description="Basic and acidic residues" evidence="2">
    <location>
        <begin position="250"/>
        <end position="260"/>
    </location>
</feature>
<feature type="compositionally biased region" description="Basic and acidic residues" evidence="2">
    <location>
        <begin position="838"/>
        <end position="849"/>
    </location>
</feature>
<dbReference type="PANTHER" id="PTHR12752:SF4">
    <property type="entry name" value="PLECKSTRIN HOMOLOGY DOMAIN-CONTAINING FAMILY A MEMBER 7"/>
    <property type="match status" value="1"/>
</dbReference>
<feature type="coiled-coil region" evidence="1">
    <location>
        <begin position="541"/>
        <end position="575"/>
    </location>
</feature>
<organism evidence="4 5">
    <name type="scientific">Anguilla anguilla</name>
    <name type="common">European freshwater eel</name>
    <name type="synonym">Muraena anguilla</name>
    <dbReference type="NCBI Taxonomy" id="7936"/>
    <lineage>
        <taxon>Eukaryota</taxon>
        <taxon>Metazoa</taxon>
        <taxon>Chordata</taxon>
        <taxon>Craniata</taxon>
        <taxon>Vertebrata</taxon>
        <taxon>Euteleostomi</taxon>
        <taxon>Actinopterygii</taxon>
        <taxon>Neopterygii</taxon>
        <taxon>Teleostei</taxon>
        <taxon>Anguilliformes</taxon>
        <taxon>Anguillidae</taxon>
        <taxon>Anguilla</taxon>
    </lineage>
</organism>
<feature type="compositionally biased region" description="Low complexity" evidence="2">
    <location>
        <begin position="683"/>
        <end position="698"/>
    </location>
</feature>
<evidence type="ECO:0000256" key="2">
    <source>
        <dbReference type="SAM" id="MobiDB-lite"/>
    </source>
</evidence>
<dbReference type="EMBL" id="JAFIRN010000011">
    <property type="protein sequence ID" value="KAG5839166.1"/>
    <property type="molecule type" value="Genomic_DNA"/>
</dbReference>
<keyword evidence="5" id="KW-1185">Reference proteome</keyword>
<dbReference type="AlphaFoldDB" id="A0A9D3LZF2"/>
<dbReference type="InterPro" id="IPR040392">
    <property type="entry name" value="PKHA4-7_PH"/>
</dbReference>
<dbReference type="PROSITE" id="PS50003">
    <property type="entry name" value="PH_DOMAIN"/>
    <property type="match status" value="1"/>
</dbReference>
<name>A0A9D3LZF2_ANGAN</name>
<dbReference type="CDD" id="cd13248">
    <property type="entry name" value="PH_PEPP1_2_3"/>
    <property type="match status" value="1"/>
</dbReference>
<reference evidence="4" key="1">
    <citation type="submission" date="2021-01" db="EMBL/GenBank/DDBJ databases">
        <title>A chromosome-scale assembly of European eel, Anguilla anguilla.</title>
        <authorList>
            <person name="Henkel C."/>
            <person name="Jong-Raadsen S.A."/>
            <person name="Dufour S."/>
            <person name="Weltzien F.-A."/>
            <person name="Palstra A.P."/>
            <person name="Pelster B."/>
            <person name="Spaink H.P."/>
            <person name="Van Den Thillart G.E."/>
            <person name="Jansen H."/>
            <person name="Zahm M."/>
            <person name="Klopp C."/>
            <person name="Cedric C."/>
            <person name="Louis A."/>
            <person name="Berthelot C."/>
            <person name="Parey E."/>
            <person name="Roest Crollius H."/>
            <person name="Montfort J."/>
            <person name="Robinson-Rechavi M."/>
            <person name="Bucao C."/>
            <person name="Bouchez O."/>
            <person name="Gislard M."/>
            <person name="Lluch J."/>
            <person name="Milhes M."/>
            <person name="Lampietro C."/>
            <person name="Lopez Roques C."/>
            <person name="Donnadieu C."/>
            <person name="Braasch I."/>
            <person name="Desvignes T."/>
            <person name="Postlethwait J."/>
            <person name="Bobe J."/>
            <person name="Guiguen Y."/>
            <person name="Dirks R."/>
        </authorList>
    </citation>
    <scope>NUCLEOTIDE SEQUENCE</scope>
    <source>
        <strain evidence="4">Tag_6206</strain>
        <tissue evidence="4">Liver</tissue>
    </source>
</reference>
<keyword evidence="1" id="KW-0175">Coiled coil</keyword>
<feature type="compositionally biased region" description="Polar residues" evidence="2">
    <location>
        <begin position="796"/>
        <end position="805"/>
    </location>
</feature>
<proteinExistence type="predicted"/>
<dbReference type="PANTHER" id="PTHR12752">
    <property type="entry name" value="PHOSPHOINOSITOL 3-PHOSPHATE-BINDING PROTEIN"/>
    <property type="match status" value="1"/>
</dbReference>
<sequence>MSAGKQTVELWARLPDVAVPARAAALQPGQRVVHGRHLLHCGLRLGVEGLQVQREGARFRKRDQAIKRNPNVPVVVRGWLYKQDSSGMRLWKRKWFVLSDYCLFYYKDSREESVLGSIPLPSYVITPVEAEDHISRKYAFKACHAGMRAHINSRSSVIGSQAEHGGMRTYYFSADTQEDMNGWVRAMNQAALLQGPGPARESEKSDTSERSVELESSERQADPQTNHVNSCSPSPAQPDGPPELGLELSEEIRAEPREEEQREEEPREEEQYSLLRVTPEERPAPEQNGTSRRGGAQRAEAERQVQRKTALAQVERWVKVQKGGDSRSLPSSEHVLLRPTPPPQPKSSRAEAYLSLPKMPCTRPGAPPRRGTCRASTRASPRGRTPRRPRHRAASGSDPPLEVPASASPRATAHADLKTSLIERRSMPPVGYITHTVSAPSLHGKTPEELTLLLIQLRRHQARMANVRNDALAHLQQHNGPSGLRVQADDTYTQMKKDLEYLDLKVTGRETLRDRSAKPLKIAESDVDVELSRLCEQDKILQDLETRIRTLKEDKDKLESVLDVSHQQMEQYRDQPTHAEKIAYQQRLLQEDVVHIRAEISRVSTEMELAWDEYSRLEMDLVHLREALQDQLGRTLLSQQEKEQIRRELWRIEDVMAGLSSSKSHYQVTINSVKNPERKLVPSMSMSSVPSMSLSASVGETRPSTRSPHLSPAQPSPDTPSPLLQQHPCCSSRPVGEYRGASRESALYQPEPQWLYSPRSTPAVPPAQGGVRHPPHVRARPQAPVRREEARPQRSARASTATTGWSCGPASVSRSSGSWGPNGAAEFGPPGAQGRLPDPSKQRSDRLDFNTEPNRQHFIICDPQKNSSYVWPEGEA</sequence>